<evidence type="ECO:0000256" key="5">
    <source>
        <dbReference type="ARBA" id="ARBA00022980"/>
    </source>
</evidence>
<dbReference type="InterPro" id="IPR039744">
    <property type="entry name" value="RIbosomal_uS14_euk_arc"/>
</dbReference>
<evidence type="ECO:0000313" key="9">
    <source>
        <dbReference type="EMBL" id="CAF3306678.1"/>
    </source>
</evidence>
<evidence type="ECO:0000256" key="8">
    <source>
        <dbReference type="ARBA" id="ARBA00035455"/>
    </source>
</evidence>
<dbReference type="PANTHER" id="PTHR12010">
    <property type="entry name" value="40S RIBOSOMAL PROTEIN S29"/>
    <property type="match status" value="1"/>
</dbReference>
<evidence type="ECO:0000256" key="4">
    <source>
        <dbReference type="ARBA" id="ARBA00022833"/>
    </source>
</evidence>
<gene>
    <name evidence="9" type="ORF">TIS948_LOCUS18879</name>
</gene>
<name>A0A817SNT7_9BILA</name>
<dbReference type="FunFam" id="4.10.830.10:FF:000002">
    <property type="entry name" value="40S ribosomal protein S29"/>
    <property type="match status" value="1"/>
</dbReference>
<dbReference type="AlphaFoldDB" id="A0A817SNT7"/>
<dbReference type="GO" id="GO:0022627">
    <property type="term" value="C:cytosolic small ribosomal subunit"/>
    <property type="evidence" value="ECO:0007669"/>
    <property type="project" value="TreeGrafter"/>
</dbReference>
<evidence type="ECO:0000256" key="2">
    <source>
        <dbReference type="ARBA" id="ARBA00009083"/>
    </source>
</evidence>
<dbReference type="EMBL" id="CAJNXB010003304">
    <property type="protein sequence ID" value="CAF3306678.1"/>
    <property type="molecule type" value="Genomic_DNA"/>
</dbReference>
<dbReference type="Pfam" id="PF00253">
    <property type="entry name" value="Ribosomal_S14"/>
    <property type="match status" value="1"/>
</dbReference>
<keyword evidence="5" id="KW-0689">Ribosomal protein</keyword>
<comment type="similarity">
    <text evidence="2">Belongs to the universal ribosomal protein uS14 family.</text>
</comment>
<dbReference type="NCBIfam" id="NF004424">
    <property type="entry name" value="PRK05766.1"/>
    <property type="match status" value="1"/>
</dbReference>
<evidence type="ECO:0000256" key="3">
    <source>
        <dbReference type="ARBA" id="ARBA00011542"/>
    </source>
</evidence>
<dbReference type="InterPro" id="IPR001209">
    <property type="entry name" value="Ribosomal_uS14"/>
</dbReference>
<evidence type="ECO:0000313" key="10">
    <source>
        <dbReference type="Proteomes" id="UP000663825"/>
    </source>
</evidence>
<evidence type="ECO:0000256" key="7">
    <source>
        <dbReference type="ARBA" id="ARBA00035167"/>
    </source>
</evidence>
<keyword evidence="4" id="KW-0862">Zinc</keyword>
<dbReference type="InterPro" id="IPR018271">
    <property type="entry name" value="Ribosomal_uS14_CS"/>
</dbReference>
<dbReference type="GO" id="GO:0002181">
    <property type="term" value="P:cytoplasmic translation"/>
    <property type="evidence" value="ECO:0007669"/>
    <property type="project" value="TreeGrafter"/>
</dbReference>
<sequence>MKKREINEEFLRYFEIDYLNQSQFTIVRTSFTKLTSTPISLSIYSYIMGHSSIFRSHPHKYGPGSRMCRVCSNGHGIIRKYGLMICRQCFRQYSNDIGFKKLD</sequence>
<protein>
    <recommendedName>
        <fullName evidence="7">Small ribosomal subunit protein uS14</fullName>
    </recommendedName>
    <alternativeName>
        <fullName evidence="8">40S ribosomal protein S29</fullName>
    </alternativeName>
</protein>
<comment type="cofactor">
    <cofactor evidence="1">
        <name>Zn(2+)</name>
        <dbReference type="ChEBI" id="CHEBI:29105"/>
    </cofactor>
</comment>
<comment type="caution">
    <text evidence="9">The sequence shown here is derived from an EMBL/GenBank/DDBJ whole genome shotgun (WGS) entry which is preliminary data.</text>
</comment>
<dbReference type="InterPro" id="IPR043140">
    <property type="entry name" value="Ribosomal_uS14_sf"/>
</dbReference>
<dbReference type="GO" id="GO:0003735">
    <property type="term" value="F:structural constituent of ribosome"/>
    <property type="evidence" value="ECO:0007669"/>
    <property type="project" value="InterPro"/>
</dbReference>
<evidence type="ECO:0000256" key="1">
    <source>
        <dbReference type="ARBA" id="ARBA00001947"/>
    </source>
</evidence>
<accession>A0A817SNT7</accession>
<dbReference type="PANTHER" id="PTHR12010:SF2">
    <property type="entry name" value="40S RIBOSOMAL PROTEIN S29"/>
    <property type="match status" value="1"/>
</dbReference>
<proteinExistence type="inferred from homology"/>
<evidence type="ECO:0000256" key="6">
    <source>
        <dbReference type="ARBA" id="ARBA00023274"/>
    </source>
</evidence>
<dbReference type="Proteomes" id="UP000663825">
    <property type="component" value="Unassembled WGS sequence"/>
</dbReference>
<comment type="subunit">
    <text evidence="3">Component of the 40S small ribosomal subunit.</text>
</comment>
<organism evidence="9 10">
    <name type="scientific">Rotaria socialis</name>
    <dbReference type="NCBI Taxonomy" id="392032"/>
    <lineage>
        <taxon>Eukaryota</taxon>
        <taxon>Metazoa</taxon>
        <taxon>Spiralia</taxon>
        <taxon>Gnathifera</taxon>
        <taxon>Rotifera</taxon>
        <taxon>Eurotatoria</taxon>
        <taxon>Bdelloidea</taxon>
        <taxon>Philodinida</taxon>
        <taxon>Philodinidae</taxon>
        <taxon>Rotaria</taxon>
    </lineage>
</organism>
<keyword evidence="6" id="KW-0687">Ribonucleoprotein</keyword>
<dbReference type="GO" id="GO:0008270">
    <property type="term" value="F:zinc ion binding"/>
    <property type="evidence" value="ECO:0007669"/>
    <property type="project" value="InterPro"/>
</dbReference>
<dbReference type="Gene3D" id="4.10.830.10">
    <property type="entry name" value="30s Ribosomal Protein S14, Chain N"/>
    <property type="match status" value="1"/>
</dbReference>
<dbReference type="PROSITE" id="PS00527">
    <property type="entry name" value="RIBOSOMAL_S14"/>
    <property type="match status" value="1"/>
</dbReference>
<dbReference type="OrthoDB" id="10252683at2759"/>
<reference evidence="9" key="1">
    <citation type="submission" date="2021-02" db="EMBL/GenBank/DDBJ databases">
        <authorList>
            <person name="Nowell W R."/>
        </authorList>
    </citation>
    <scope>NUCLEOTIDE SEQUENCE</scope>
</reference>